<protein>
    <recommendedName>
        <fullName evidence="4">Iron-related transcription factor 3 bHLH domain-containing protein</fullName>
    </recommendedName>
</protein>
<dbReference type="GO" id="GO:0003677">
    <property type="term" value="F:DNA binding"/>
    <property type="evidence" value="ECO:0007669"/>
    <property type="project" value="UniProtKB-KW"/>
</dbReference>
<feature type="region of interest" description="Disordered" evidence="3">
    <location>
        <begin position="192"/>
        <end position="244"/>
    </location>
</feature>
<keyword evidence="2" id="KW-0539">Nucleus</keyword>
<evidence type="ECO:0000256" key="2">
    <source>
        <dbReference type="ARBA" id="ARBA00023242"/>
    </source>
</evidence>
<dbReference type="Proteomes" id="UP000729402">
    <property type="component" value="Unassembled WGS sequence"/>
</dbReference>
<dbReference type="PANTHER" id="PTHR47075:SF2">
    <property type="entry name" value="HELIX-LOOP-HELIX DNA-BINDING DOMAIN CONTAINING PROTEIN, EXPRESSED"/>
    <property type="match status" value="1"/>
</dbReference>
<feature type="region of interest" description="Disordered" evidence="3">
    <location>
        <begin position="118"/>
        <end position="142"/>
    </location>
</feature>
<name>A0A8J6BLC0_ZIZPA</name>
<comment type="caution">
    <text evidence="5">The sequence shown here is derived from an EMBL/GenBank/DDBJ whole genome shotgun (WGS) entry which is preliminary data.</text>
</comment>
<dbReference type="PANTHER" id="PTHR47075">
    <property type="entry name" value="TRANSCRIPTION FACTOR BHLH47"/>
    <property type="match status" value="1"/>
</dbReference>
<accession>A0A8J6BLC0</accession>
<evidence type="ECO:0000313" key="5">
    <source>
        <dbReference type="EMBL" id="KAG8090192.1"/>
    </source>
</evidence>
<keyword evidence="6" id="KW-1185">Reference proteome</keyword>
<dbReference type="AlphaFoldDB" id="A0A8J6BLC0"/>
<dbReference type="InterPro" id="IPR057075">
    <property type="entry name" value="bHLH_IRO3"/>
</dbReference>
<feature type="domain" description="Iron-related transcription factor 3 bHLH" evidence="4">
    <location>
        <begin position="39"/>
        <end position="85"/>
    </location>
</feature>
<feature type="region of interest" description="Disordered" evidence="3">
    <location>
        <begin position="155"/>
        <end position="177"/>
    </location>
</feature>
<feature type="compositionally biased region" description="Low complexity" evidence="3">
    <location>
        <begin position="216"/>
        <end position="236"/>
    </location>
</feature>
<gene>
    <name evidence="5" type="ORF">GUJ93_ZPchr0011g27876</name>
</gene>
<keyword evidence="1" id="KW-0238">DNA-binding</keyword>
<dbReference type="EMBL" id="JAAALK010000081">
    <property type="protein sequence ID" value="KAG8090192.1"/>
    <property type="molecule type" value="Genomic_DNA"/>
</dbReference>
<dbReference type="Pfam" id="PF23177">
    <property type="entry name" value="bHLH_IRO3"/>
    <property type="match status" value="1"/>
</dbReference>
<feature type="compositionally biased region" description="Polar residues" evidence="3">
    <location>
        <begin position="192"/>
        <end position="213"/>
    </location>
</feature>
<feature type="compositionally biased region" description="Polar residues" evidence="3">
    <location>
        <begin position="118"/>
        <end position="137"/>
    </location>
</feature>
<proteinExistence type="predicted"/>
<organism evidence="5 6">
    <name type="scientific">Zizania palustris</name>
    <name type="common">Northern wild rice</name>
    <dbReference type="NCBI Taxonomy" id="103762"/>
    <lineage>
        <taxon>Eukaryota</taxon>
        <taxon>Viridiplantae</taxon>
        <taxon>Streptophyta</taxon>
        <taxon>Embryophyta</taxon>
        <taxon>Tracheophyta</taxon>
        <taxon>Spermatophyta</taxon>
        <taxon>Magnoliopsida</taxon>
        <taxon>Liliopsida</taxon>
        <taxon>Poales</taxon>
        <taxon>Poaceae</taxon>
        <taxon>BOP clade</taxon>
        <taxon>Oryzoideae</taxon>
        <taxon>Oryzeae</taxon>
        <taxon>Zizaniinae</taxon>
        <taxon>Zizania</taxon>
    </lineage>
</organism>
<dbReference type="OrthoDB" id="1931098at2759"/>
<reference evidence="5" key="1">
    <citation type="journal article" date="2021" name="bioRxiv">
        <title>Whole Genome Assembly and Annotation of Northern Wild Rice, Zizania palustris L., Supports a Whole Genome Duplication in the Zizania Genus.</title>
        <authorList>
            <person name="Haas M."/>
            <person name="Kono T."/>
            <person name="Macchietto M."/>
            <person name="Millas R."/>
            <person name="McGilp L."/>
            <person name="Shao M."/>
            <person name="Duquette J."/>
            <person name="Hirsch C.N."/>
            <person name="Kimball J."/>
        </authorList>
    </citation>
    <scope>NUCLEOTIDE SEQUENCE</scope>
    <source>
        <tissue evidence="5">Fresh leaf tissue</tissue>
    </source>
</reference>
<reference evidence="5" key="2">
    <citation type="submission" date="2021-02" db="EMBL/GenBank/DDBJ databases">
        <authorList>
            <person name="Kimball J.A."/>
            <person name="Haas M.W."/>
            <person name="Macchietto M."/>
            <person name="Kono T."/>
            <person name="Duquette J."/>
            <person name="Shao M."/>
        </authorList>
    </citation>
    <scope>NUCLEOTIDE SEQUENCE</scope>
    <source>
        <tissue evidence="5">Fresh leaf tissue</tissue>
    </source>
</reference>
<evidence type="ECO:0000259" key="4">
    <source>
        <dbReference type="Pfam" id="PF23177"/>
    </source>
</evidence>
<evidence type="ECO:0000256" key="1">
    <source>
        <dbReference type="ARBA" id="ARBA00023125"/>
    </source>
</evidence>
<evidence type="ECO:0000256" key="3">
    <source>
        <dbReference type="SAM" id="MobiDB-lite"/>
    </source>
</evidence>
<feature type="compositionally biased region" description="Polar residues" evidence="3">
    <location>
        <begin position="155"/>
        <end position="175"/>
    </location>
</feature>
<sequence>MNYLENLALAKQFCVFTDLGFTSANSYTFSDQHTYSITDPDRQNSGKATVLGDAARVLRDLVSQVESLRKEQSALVTERQYVSSEKNELQEENVTLRAQIIELHNELCARMGNSSINQSNLEMSHPVTSHRSNSATQPMPHEIWGNRANLSNLAMAHPTNTSSPLPNQHHQSAGVSQVYAPRPQELQLFPGTSVSSEQEQSRVGSNPATSSGLIDSLSGQLRLSLPQSSQEESGSGSRKGRRKG</sequence>
<evidence type="ECO:0000313" key="6">
    <source>
        <dbReference type="Proteomes" id="UP000729402"/>
    </source>
</evidence>